<dbReference type="InterPro" id="IPR050445">
    <property type="entry name" value="Bact_polysacc_biosynth/exp"/>
</dbReference>
<protein>
    <submittedName>
        <fullName evidence="3">Lipopolysaccharide biosynthesis protein</fullName>
    </submittedName>
</protein>
<name>A0A6L7G9A5_9RHOB</name>
<evidence type="ECO:0000256" key="2">
    <source>
        <dbReference type="SAM" id="Phobius"/>
    </source>
</evidence>
<evidence type="ECO:0000313" key="3">
    <source>
        <dbReference type="EMBL" id="MXN20177.1"/>
    </source>
</evidence>
<reference evidence="3 4" key="1">
    <citation type="submission" date="2019-12" db="EMBL/GenBank/DDBJ databases">
        <authorList>
            <person name="Li M."/>
        </authorList>
    </citation>
    <scope>NUCLEOTIDE SEQUENCE [LARGE SCALE GENOMIC DNA]</scope>
    <source>
        <strain evidence="3 4">GBMRC 2024</strain>
    </source>
</reference>
<keyword evidence="4" id="KW-1185">Reference proteome</keyword>
<dbReference type="GO" id="GO:0004713">
    <property type="term" value="F:protein tyrosine kinase activity"/>
    <property type="evidence" value="ECO:0007669"/>
    <property type="project" value="TreeGrafter"/>
</dbReference>
<keyword evidence="2" id="KW-0472">Membrane</keyword>
<feature type="region of interest" description="Disordered" evidence="1">
    <location>
        <begin position="1"/>
        <end position="38"/>
    </location>
</feature>
<feature type="compositionally biased region" description="Basic and acidic residues" evidence="1">
    <location>
        <begin position="1"/>
        <end position="16"/>
    </location>
</feature>
<keyword evidence="2" id="KW-0812">Transmembrane</keyword>
<organism evidence="3 4">
    <name type="scientific">Pseudooceanicola albus</name>
    <dbReference type="NCBI Taxonomy" id="2692189"/>
    <lineage>
        <taxon>Bacteria</taxon>
        <taxon>Pseudomonadati</taxon>
        <taxon>Pseudomonadota</taxon>
        <taxon>Alphaproteobacteria</taxon>
        <taxon>Rhodobacterales</taxon>
        <taxon>Paracoccaceae</taxon>
        <taxon>Pseudooceanicola</taxon>
    </lineage>
</organism>
<sequence>MADSKETPKSDPKEAKPAPTVVELTKTPGSGKKSARRPQARRRMYLAASFVICVLIPGLIGSAYYAFVASDRYVSTAGFSVRSIDGGVSMDGLGALTGLASAGSTTSDSYIILHYLKSRDLVELLEKDVDLTALYQGKGVDPLSRLHPDAPIEDVVQYWDGRISTTFDNTSSMITFEVQAFSPGDADRIAKAILVHVKDLVNDLSESARQDALRFAQGELSRSEDRLRESMTQMRAFREKERSINPAASAQLDIELLGSLQSKLVDIRARISALEGNVDANAPSMQALKRQEDSIQQQIDNYSGGISDDPDGKKMSDLLSEYETLEVDKTFAEKSYASALSSLEQARMDADRQQRYLAVYSQPMVAQQAMYPRRALSVLLILSVLGALWGIGTLIVYAVRDHLT</sequence>
<dbReference type="GO" id="GO:0005886">
    <property type="term" value="C:plasma membrane"/>
    <property type="evidence" value="ECO:0007669"/>
    <property type="project" value="TreeGrafter"/>
</dbReference>
<feature type="transmembrane region" description="Helical" evidence="2">
    <location>
        <begin position="375"/>
        <end position="399"/>
    </location>
</feature>
<dbReference type="Proteomes" id="UP000477911">
    <property type="component" value="Unassembled WGS sequence"/>
</dbReference>
<dbReference type="AlphaFoldDB" id="A0A6L7G9A5"/>
<dbReference type="EMBL" id="WUMU01000024">
    <property type="protein sequence ID" value="MXN20177.1"/>
    <property type="molecule type" value="Genomic_DNA"/>
</dbReference>
<dbReference type="PANTHER" id="PTHR32309:SF13">
    <property type="entry name" value="FERRIC ENTEROBACTIN TRANSPORT PROTEIN FEPE"/>
    <property type="match status" value="1"/>
</dbReference>
<keyword evidence="2" id="KW-1133">Transmembrane helix</keyword>
<dbReference type="RefSeq" id="WP_160896302.1">
    <property type="nucleotide sequence ID" value="NZ_WUMU01000024.1"/>
</dbReference>
<gene>
    <name evidence="3" type="ORF">GR170_20265</name>
</gene>
<evidence type="ECO:0000313" key="4">
    <source>
        <dbReference type="Proteomes" id="UP000477911"/>
    </source>
</evidence>
<accession>A0A6L7G9A5</accession>
<comment type="caution">
    <text evidence="3">The sequence shown here is derived from an EMBL/GenBank/DDBJ whole genome shotgun (WGS) entry which is preliminary data.</text>
</comment>
<feature type="transmembrane region" description="Helical" evidence="2">
    <location>
        <begin position="44"/>
        <end position="67"/>
    </location>
</feature>
<evidence type="ECO:0000256" key="1">
    <source>
        <dbReference type="SAM" id="MobiDB-lite"/>
    </source>
</evidence>
<dbReference type="PANTHER" id="PTHR32309">
    <property type="entry name" value="TYROSINE-PROTEIN KINASE"/>
    <property type="match status" value="1"/>
</dbReference>
<proteinExistence type="predicted"/>